<feature type="chain" id="PRO_5043964318" evidence="5">
    <location>
        <begin position="24"/>
        <end position="282"/>
    </location>
</feature>
<dbReference type="InterPro" id="IPR036866">
    <property type="entry name" value="RibonucZ/Hydroxyglut_hydro"/>
</dbReference>
<dbReference type="SUPFAM" id="SSF56281">
    <property type="entry name" value="Metallo-hydrolase/oxidoreductase"/>
    <property type="match status" value="1"/>
</dbReference>
<evidence type="ECO:0000313" key="7">
    <source>
        <dbReference type="EMBL" id="XCO76920.1"/>
    </source>
</evidence>
<evidence type="ECO:0000256" key="4">
    <source>
        <dbReference type="ARBA" id="ARBA00022833"/>
    </source>
</evidence>
<dbReference type="RefSeq" id="WP_363800207.1">
    <property type="nucleotide sequence ID" value="NZ_CP159925.1"/>
</dbReference>
<dbReference type="SMART" id="SM00849">
    <property type="entry name" value="Lactamase_B"/>
    <property type="match status" value="1"/>
</dbReference>
<evidence type="ECO:0000259" key="6">
    <source>
        <dbReference type="SMART" id="SM00849"/>
    </source>
</evidence>
<gene>
    <name evidence="7" type="ORF">ABU614_09095</name>
</gene>
<keyword evidence="5" id="KW-0732">Signal</keyword>
<feature type="domain" description="Metallo-beta-lactamase" evidence="6">
    <location>
        <begin position="63"/>
        <end position="266"/>
    </location>
</feature>
<sequence length="282" mass="30961">MTSWLKRFSLALALGGAFSSAPAAAPAVPELRLYAIDCGRAQFDDLAPFADTGEYEGRPGTLMASCFLIRHPQGDLLWDAGLGDQHAGSPEGVRLPLFRAVVSKTVASQLQQLGLSFDDIDYFAFSHGHGDHLGNANRLQNATWIVNRKELEWLSATPAPARTNLKLIEAQKQAKTVLVDGDHDVFGDGSVRIFKAPGHSPGHQVLLIKLPRSGAVMLSGDLFHSHENRKHRRMPVFNVSRSDTLASIERIEGLLRHHRARLVIQHSTEDFAKLPVLPAYLD</sequence>
<accession>A0AAU8MXJ0</accession>
<evidence type="ECO:0000256" key="3">
    <source>
        <dbReference type="ARBA" id="ARBA00022801"/>
    </source>
</evidence>
<dbReference type="GO" id="GO:0046872">
    <property type="term" value="F:metal ion binding"/>
    <property type="evidence" value="ECO:0007669"/>
    <property type="project" value="UniProtKB-KW"/>
</dbReference>
<keyword evidence="4" id="KW-0862">Zinc</keyword>
<dbReference type="PANTHER" id="PTHR42978:SF3">
    <property type="entry name" value="BLR3078 PROTEIN"/>
    <property type="match status" value="1"/>
</dbReference>
<dbReference type="GO" id="GO:0016787">
    <property type="term" value="F:hydrolase activity"/>
    <property type="evidence" value="ECO:0007669"/>
    <property type="project" value="UniProtKB-KW"/>
</dbReference>
<keyword evidence="3" id="KW-0378">Hydrolase</keyword>
<dbReference type="AlphaFoldDB" id="A0AAU8MXJ0"/>
<dbReference type="InterPro" id="IPR051013">
    <property type="entry name" value="MBL_superfamily_lactonases"/>
</dbReference>
<reference evidence="7" key="1">
    <citation type="submission" date="2024-06" db="EMBL/GenBank/DDBJ databases">
        <authorList>
            <person name="Li S."/>
        </authorList>
    </citation>
    <scope>NUCLEOTIDE SEQUENCE</scope>
    <source>
        <strain evidence="7">SR10</strain>
    </source>
</reference>
<dbReference type="Pfam" id="PF00753">
    <property type="entry name" value="Lactamase_B"/>
    <property type="match status" value="1"/>
</dbReference>
<dbReference type="EMBL" id="CP159925">
    <property type="protein sequence ID" value="XCO76920.1"/>
    <property type="molecule type" value="Genomic_DNA"/>
</dbReference>
<evidence type="ECO:0000256" key="2">
    <source>
        <dbReference type="ARBA" id="ARBA00022723"/>
    </source>
</evidence>
<dbReference type="InterPro" id="IPR001279">
    <property type="entry name" value="Metallo-B-lactamas"/>
</dbReference>
<comment type="similarity">
    <text evidence="1">Belongs to the metallo-beta-lactamase superfamily.</text>
</comment>
<organism evidence="7">
    <name type="scientific">Lysobacter firmicutimachus</name>
    <dbReference type="NCBI Taxonomy" id="1792846"/>
    <lineage>
        <taxon>Bacteria</taxon>
        <taxon>Pseudomonadati</taxon>
        <taxon>Pseudomonadota</taxon>
        <taxon>Gammaproteobacteria</taxon>
        <taxon>Lysobacterales</taxon>
        <taxon>Lysobacteraceae</taxon>
        <taxon>Lysobacter</taxon>
    </lineage>
</organism>
<keyword evidence="2" id="KW-0479">Metal-binding</keyword>
<name>A0AAU8MXJ0_9GAMM</name>
<protein>
    <submittedName>
        <fullName evidence="7">N-acyl homoserine lactonase family protein</fullName>
    </submittedName>
</protein>
<dbReference type="Gene3D" id="3.60.15.10">
    <property type="entry name" value="Ribonuclease Z/Hydroxyacylglutathione hydrolase-like"/>
    <property type="match status" value="1"/>
</dbReference>
<dbReference type="PANTHER" id="PTHR42978">
    <property type="entry name" value="QUORUM-QUENCHING LACTONASE YTNP-RELATED-RELATED"/>
    <property type="match status" value="1"/>
</dbReference>
<evidence type="ECO:0000256" key="5">
    <source>
        <dbReference type="SAM" id="SignalP"/>
    </source>
</evidence>
<proteinExistence type="inferred from homology"/>
<dbReference type="CDD" id="cd07729">
    <property type="entry name" value="AHL_lactonase_MBL-fold"/>
    <property type="match status" value="1"/>
</dbReference>
<feature type="signal peptide" evidence="5">
    <location>
        <begin position="1"/>
        <end position="23"/>
    </location>
</feature>
<evidence type="ECO:0000256" key="1">
    <source>
        <dbReference type="ARBA" id="ARBA00007749"/>
    </source>
</evidence>